<reference evidence="1 2" key="1">
    <citation type="journal article" date="2019" name="Commun. Biol.">
        <title>The bagworm genome reveals a unique fibroin gene that provides high tensile strength.</title>
        <authorList>
            <person name="Kono N."/>
            <person name="Nakamura H."/>
            <person name="Ohtoshi R."/>
            <person name="Tomita M."/>
            <person name="Numata K."/>
            <person name="Arakawa K."/>
        </authorList>
    </citation>
    <scope>NUCLEOTIDE SEQUENCE [LARGE SCALE GENOMIC DNA]</scope>
</reference>
<accession>A0A4C1VIU9</accession>
<dbReference type="Proteomes" id="UP000299102">
    <property type="component" value="Unassembled WGS sequence"/>
</dbReference>
<evidence type="ECO:0000313" key="2">
    <source>
        <dbReference type="Proteomes" id="UP000299102"/>
    </source>
</evidence>
<proteinExistence type="predicted"/>
<keyword evidence="2" id="KW-1185">Reference proteome</keyword>
<name>A0A4C1VIU9_EUMVA</name>
<dbReference type="OrthoDB" id="74705at2759"/>
<protein>
    <submittedName>
        <fullName evidence="1">Uncharacterized protein</fullName>
    </submittedName>
</protein>
<sequence length="267" mass="29240">MSAHAHISVVRLCVYACGAAPARFHPQRLAGKARRAYFGDVSLSGRARLLMCTPNEFFYNMQTSMRAIRNIRAGEARPGSAAASKGAPALMLPTQLPPLPGAPLPPPFSKSPFYFQRLCAAAVSLLLGRIGRWSGREIARCALSLARSAQAERDNESCYFMIKISSVRTPSSICYVPLKVGIFTDRSERFVYFRLSPRCVPAVRQGTLSKHEYGNGNAGRDGMCAKEFPKERNSVLSALMSPSGLTVQLRASADRSHRSAHRVMFVT</sequence>
<dbReference type="AlphaFoldDB" id="A0A4C1VIU9"/>
<organism evidence="1 2">
    <name type="scientific">Eumeta variegata</name>
    <name type="common">Bagworm moth</name>
    <name type="synonym">Eumeta japonica</name>
    <dbReference type="NCBI Taxonomy" id="151549"/>
    <lineage>
        <taxon>Eukaryota</taxon>
        <taxon>Metazoa</taxon>
        <taxon>Ecdysozoa</taxon>
        <taxon>Arthropoda</taxon>
        <taxon>Hexapoda</taxon>
        <taxon>Insecta</taxon>
        <taxon>Pterygota</taxon>
        <taxon>Neoptera</taxon>
        <taxon>Endopterygota</taxon>
        <taxon>Lepidoptera</taxon>
        <taxon>Glossata</taxon>
        <taxon>Ditrysia</taxon>
        <taxon>Tineoidea</taxon>
        <taxon>Psychidae</taxon>
        <taxon>Oiketicinae</taxon>
        <taxon>Eumeta</taxon>
    </lineage>
</organism>
<comment type="caution">
    <text evidence="1">The sequence shown here is derived from an EMBL/GenBank/DDBJ whole genome shotgun (WGS) entry which is preliminary data.</text>
</comment>
<evidence type="ECO:0000313" key="1">
    <source>
        <dbReference type="EMBL" id="GBP38322.1"/>
    </source>
</evidence>
<gene>
    <name evidence="1" type="ORF">EVAR_36274_1</name>
</gene>
<dbReference type="EMBL" id="BGZK01000347">
    <property type="protein sequence ID" value="GBP38322.1"/>
    <property type="molecule type" value="Genomic_DNA"/>
</dbReference>